<evidence type="ECO:0000313" key="3">
    <source>
        <dbReference type="EMBL" id="TCO48504.1"/>
    </source>
</evidence>
<keyword evidence="1" id="KW-0472">Membrane</keyword>
<accession>A0A4R2IT72</accession>
<feature type="transmembrane region" description="Helical" evidence="1">
    <location>
        <begin position="565"/>
        <end position="584"/>
    </location>
</feature>
<dbReference type="InterPro" id="IPR018247">
    <property type="entry name" value="EF_Hand_1_Ca_BS"/>
</dbReference>
<dbReference type="InterPro" id="IPR029030">
    <property type="entry name" value="Caspase-like_dom_sf"/>
</dbReference>
<feature type="transmembrane region" description="Helical" evidence="1">
    <location>
        <begin position="540"/>
        <end position="559"/>
    </location>
</feature>
<dbReference type="Proteomes" id="UP000295573">
    <property type="component" value="Unassembled WGS sequence"/>
</dbReference>
<feature type="domain" description="Peptidase C14 caspase" evidence="2">
    <location>
        <begin position="4"/>
        <end position="241"/>
    </location>
</feature>
<keyword evidence="1" id="KW-1133">Transmembrane helix</keyword>
<comment type="caution">
    <text evidence="3">The sequence shown here is derived from an EMBL/GenBank/DDBJ whole genome shotgun (WGS) entry which is preliminary data.</text>
</comment>
<dbReference type="SUPFAM" id="SSF52129">
    <property type="entry name" value="Caspase-like"/>
    <property type="match status" value="1"/>
</dbReference>
<feature type="transmembrane region" description="Helical" evidence="1">
    <location>
        <begin position="511"/>
        <end position="533"/>
    </location>
</feature>
<dbReference type="Pfam" id="PF00656">
    <property type="entry name" value="Peptidase_C14"/>
    <property type="match status" value="1"/>
</dbReference>
<sequence>MDGRRRALIVANDEYDHEGLRHLRSPAADAEALARVLGDGQIGGFDVQTVRNEPSYVIQTHIEDLLAESRPDDVLLLHFSCHGLKSESGELYFAARNTRPHRLSSTAISADFVRGCMQASRSRSVVLLLDCCYGGAFGKGMAVRSTGDVNVLDSFPERTGGGRGRAVITASNSIEYAFEGDQLADDNSLRPSVFTTALVEGLATGDADRDEDGWVSLNELYDYVFDRVQAQTPHQTPSRTVEMQGELYVARSRRRRIKPQPIPADLQAAMTDSSMFSRLGAVSELRNRLLSDKLEAAVGAYEALVEIARTDIQYVAEPAQAALREAVLQPSETELSFGSVSQGAEAPHRVVRLLGPPVAHLCTPHASAAWIHVQETDEGFDISVDTRATASGTVNLKGPTGELDLPVNITVVPADEALEADEAPEPVVDAAPEPVAAASATPEPAVNVTPEPVVNAAPEPLKVAEPVVVQAPPQPQPEIRRAVYVPPAAGAPPPVEPVAARRSAASDTLTVLWALIPLLSFSLLAFVPFAHAAGRLKKPYLWLVAAGYAVLTVVGGALTSQENPAGVLLNLLVMFGGTIHAFALRPQVFAPVAAAPVRRTVAEDHDRSVVPHFRVVALGIAGSGKTVYLSSMFHTVNVPTATRSYFLETAAAQRIYLSKVFDEVSDTTEPWPAGTRTGETRELVFDCVSFDQGTKHQVFKISYLDYAGELLESEQAAGSIALSDLEARIRSAHGLLGMLDGYRVLQFLRGEPAGRRYFRSSIQPMTGIMAGATCPIHFVLTKWDLIRGFGEPAGADDNLRLSIVRDALMNSAQLKALVETHSWADRIIRLIPVSAVGPDFAQMATDGRILKLPNGEVHPTNVEVPLTAILPDLFRQVELSLDPATRRQLAADARSRQEPRFSMAAFLNLPAGAALRQRLQEVVGGSAGREVAGMFLDWMAGARVDEIRAAGKERRDVRRQDATVEAARARVLGEFGAELARLEERLPASRLSGR</sequence>
<evidence type="ECO:0000259" key="2">
    <source>
        <dbReference type="Pfam" id="PF00656"/>
    </source>
</evidence>
<keyword evidence="1" id="KW-0812">Transmembrane</keyword>
<dbReference type="PROSITE" id="PS00018">
    <property type="entry name" value="EF_HAND_1"/>
    <property type="match status" value="1"/>
</dbReference>
<name>A0A4R2IT72_9ACTN</name>
<keyword evidence="4" id="KW-1185">Reference proteome</keyword>
<evidence type="ECO:0000313" key="4">
    <source>
        <dbReference type="Proteomes" id="UP000295573"/>
    </source>
</evidence>
<dbReference type="InterPro" id="IPR011600">
    <property type="entry name" value="Pept_C14_caspase"/>
</dbReference>
<protein>
    <submittedName>
        <fullName evidence="3">Caspase domain-containing protein</fullName>
    </submittedName>
</protein>
<dbReference type="Gene3D" id="3.40.50.1460">
    <property type="match status" value="1"/>
</dbReference>
<proteinExistence type="predicted"/>
<dbReference type="EMBL" id="SLWR01000004">
    <property type="protein sequence ID" value="TCO48504.1"/>
    <property type="molecule type" value="Genomic_DNA"/>
</dbReference>
<dbReference type="InterPro" id="IPR052039">
    <property type="entry name" value="Caspase-related_regulators"/>
</dbReference>
<dbReference type="GO" id="GO:0006508">
    <property type="term" value="P:proteolysis"/>
    <property type="evidence" value="ECO:0007669"/>
    <property type="project" value="InterPro"/>
</dbReference>
<dbReference type="RefSeq" id="WP_199236966.1">
    <property type="nucleotide sequence ID" value="NZ_SLWR01000004.1"/>
</dbReference>
<organism evidence="3 4">
    <name type="scientific">Kribbella antiqua</name>
    <dbReference type="NCBI Taxonomy" id="2512217"/>
    <lineage>
        <taxon>Bacteria</taxon>
        <taxon>Bacillati</taxon>
        <taxon>Actinomycetota</taxon>
        <taxon>Actinomycetes</taxon>
        <taxon>Propionibacteriales</taxon>
        <taxon>Kribbellaceae</taxon>
        <taxon>Kribbella</taxon>
    </lineage>
</organism>
<reference evidence="3 4" key="1">
    <citation type="journal article" date="2015" name="Stand. Genomic Sci.">
        <title>Genomic Encyclopedia of Bacterial and Archaeal Type Strains, Phase III: the genomes of soil and plant-associated and newly described type strains.</title>
        <authorList>
            <person name="Whitman W.B."/>
            <person name="Woyke T."/>
            <person name="Klenk H.P."/>
            <person name="Zhou Y."/>
            <person name="Lilburn T.G."/>
            <person name="Beck B.J."/>
            <person name="De Vos P."/>
            <person name="Vandamme P."/>
            <person name="Eisen J.A."/>
            <person name="Garrity G."/>
            <person name="Hugenholtz P."/>
            <person name="Kyrpides N.C."/>
        </authorList>
    </citation>
    <scope>NUCLEOTIDE SEQUENCE [LARGE SCALE GENOMIC DNA]</scope>
    <source>
        <strain evidence="3 4">VKM Ac-2541</strain>
    </source>
</reference>
<dbReference type="GO" id="GO:0004197">
    <property type="term" value="F:cysteine-type endopeptidase activity"/>
    <property type="evidence" value="ECO:0007669"/>
    <property type="project" value="InterPro"/>
</dbReference>
<dbReference type="PANTHER" id="PTHR22576:SF37">
    <property type="entry name" value="MUCOSA-ASSOCIATED LYMPHOID TISSUE LYMPHOMA TRANSLOCATION PROTEIN 1"/>
    <property type="match status" value="1"/>
</dbReference>
<dbReference type="NCBIfam" id="NF047832">
    <property type="entry name" value="caspase_w_EACC1"/>
    <property type="match status" value="1"/>
</dbReference>
<evidence type="ECO:0000256" key="1">
    <source>
        <dbReference type="SAM" id="Phobius"/>
    </source>
</evidence>
<gene>
    <name evidence="3" type="ORF">EV646_104326</name>
</gene>
<dbReference type="AlphaFoldDB" id="A0A4R2IT72"/>
<dbReference type="PANTHER" id="PTHR22576">
    <property type="entry name" value="MUCOSA ASSOCIATED LYMPHOID TISSUE LYMPHOMA TRANSLOCATION PROTEIN 1/PARACASPASE"/>
    <property type="match status" value="1"/>
</dbReference>